<accession>A0A382FRR8</accession>
<sequence length="194" mass="21132">RVVVVDSYQGKRLNSPNDLVFHSNGSLYFTDPPYGLAQQDDDPFKELEVNGIYRLATDGRLDLLATQTRPNGLAFSPDESKLYVANSDATSRQWMVYDVEDDGMLGEAHVFADVTNELGQGSPDGLKVDVMGNLWGTGPGGVWVFSPNGEHLGTIQPTERPANLTFGGGDGRTLFMTAQTGFYRVRVQVSGAVR</sequence>
<dbReference type="InterPro" id="IPR011042">
    <property type="entry name" value="6-blade_b-propeller_TolB-like"/>
</dbReference>
<dbReference type="AlphaFoldDB" id="A0A382FRR8"/>
<evidence type="ECO:0000313" key="3">
    <source>
        <dbReference type="EMBL" id="SVB65349.1"/>
    </source>
</evidence>
<protein>
    <recommendedName>
        <fullName evidence="2">SMP-30/Gluconolactonase/LRE-like region domain-containing protein</fullName>
    </recommendedName>
</protein>
<feature type="non-terminal residue" evidence="3">
    <location>
        <position position="1"/>
    </location>
</feature>
<keyword evidence="1" id="KW-0378">Hydrolase</keyword>
<dbReference type="Gene3D" id="2.120.10.30">
    <property type="entry name" value="TolB, C-terminal domain"/>
    <property type="match status" value="1"/>
</dbReference>
<dbReference type="EMBL" id="UINC01051327">
    <property type="protein sequence ID" value="SVB65349.1"/>
    <property type="molecule type" value="Genomic_DNA"/>
</dbReference>
<feature type="domain" description="SMP-30/Gluconolactonase/LRE-like region" evidence="2">
    <location>
        <begin position="5"/>
        <end position="178"/>
    </location>
</feature>
<evidence type="ECO:0000259" key="2">
    <source>
        <dbReference type="Pfam" id="PF08450"/>
    </source>
</evidence>
<dbReference type="PANTHER" id="PTHR47572">
    <property type="entry name" value="LIPOPROTEIN-RELATED"/>
    <property type="match status" value="1"/>
</dbReference>
<organism evidence="3">
    <name type="scientific">marine metagenome</name>
    <dbReference type="NCBI Taxonomy" id="408172"/>
    <lineage>
        <taxon>unclassified sequences</taxon>
        <taxon>metagenomes</taxon>
        <taxon>ecological metagenomes</taxon>
    </lineage>
</organism>
<dbReference type="Pfam" id="PF08450">
    <property type="entry name" value="SGL"/>
    <property type="match status" value="1"/>
</dbReference>
<reference evidence="3" key="1">
    <citation type="submission" date="2018-05" db="EMBL/GenBank/DDBJ databases">
        <authorList>
            <person name="Lanie J.A."/>
            <person name="Ng W.-L."/>
            <person name="Kazmierczak K.M."/>
            <person name="Andrzejewski T.M."/>
            <person name="Davidsen T.M."/>
            <person name="Wayne K.J."/>
            <person name="Tettelin H."/>
            <person name="Glass J.I."/>
            <person name="Rusch D."/>
            <person name="Podicherti R."/>
            <person name="Tsui H.-C.T."/>
            <person name="Winkler M.E."/>
        </authorList>
    </citation>
    <scope>NUCLEOTIDE SEQUENCE</scope>
</reference>
<name>A0A382FRR8_9ZZZZ</name>
<dbReference type="GO" id="GO:0016787">
    <property type="term" value="F:hydrolase activity"/>
    <property type="evidence" value="ECO:0007669"/>
    <property type="project" value="UniProtKB-KW"/>
</dbReference>
<proteinExistence type="predicted"/>
<dbReference type="SUPFAM" id="SSF63829">
    <property type="entry name" value="Calcium-dependent phosphotriesterase"/>
    <property type="match status" value="1"/>
</dbReference>
<dbReference type="InterPro" id="IPR051262">
    <property type="entry name" value="SMP-30/CGR1_Lactonase"/>
</dbReference>
<gene>
    <name evidence="3" type="ORF">METZ01_LOCUS218203</name>
</gene>
<dbReference type="InterPro" id="IPR013658">
    <property type="entry name" value="SGL"/>
</dbReference>
<evidence type="ECO:0000256" key="1">
    <source>
        <dbReference type="ARBA" id="ARBA00022801"/>
    </source>
</evidence>
<dbReference type="PANTHER" id="PTHR47572:SF4">
    <property type="entry name" value="LACTONASE DRP35"/>
    <property type="match status" value="1"/>
</dbReference>